<evidence type="ECO:0000313" key="5">
    <source>
        <dbReference type="Proteomes" id="UP000234789"/>
    </source>
</evidence>
<keyword evidence="3" id="KW-1133">Transmembrane helix</keyword>
<accession>A0A2N5N6U5</accession>
<proteinExistence type="inferred from homology"/>
<comment type="similarity">
    <text evidence="1">Belongs to the GerABKA family.</text>
</comment>
<feature type="transmembrane region" description="Helical" evidence="3">
    <location>
        <begin position="428"/>
        <end position="448"/>
    </location>
</feature>
<keyword evidence="5" id="KW-1185">Reference proteome</keyword>
<dbReference type="PANTHER" id="PTHR22550">
    <property type="entry name" value="SPORE GERMINATION PROTEIN"/>
    <property type="match status" value="1"/>
</dbReference>
<feature type="transmembrane region" description="Helical" evidence="3">
    <location>
        <begin position="396"/>
        <end position="416"/>
    </location>
</feature>
<gene>
    <name evidence="4" type="ORF">B8V81_4505</name>
</gene>
<sequence>MEAVSGSGVGRAEKAWDGDGIVGELREELLDRLETRADMARREISFGRTARALMLYIPGMVQESKLEALRTEMAAFPAPEHPEDGEAAAERLKLRLQASGAERWTGGLEELLKEVQEGSTALLAEGLPDALLVDTRHIEARSLEEPISEAVLRGPRIGFCESLEKNAALLRSYGSVPDLAMERLEVGSAVRKPLLIVYMRDVVQAGLIEEMKLRIRGLEGDDFPESGYIEQMIEDNSYSPFQQLQNTERPDRVMSGLLEGRAAILLEGTPFALIAPFTLPMIIQSPEDYYERWLPGSLIRMLRFFSALIAMFTPALYIAFTSFHPGLIPTKLALTVVGARQGVPFPSLIEALIMEVSLENLREAGLRLPKPIGPAMGIVGGLIIGEAAVQAGIISPILVIVVAITAISSFVIPVYSAGISIRMLRFGAMFSAAVYGLYGVVLFFLLLLSHLSRLKSFGTPFLRPLGSYRAHDFKDMLVRFPLPAMLERRRFLAADRRDPAKPSE</sequence>
<reference evidence="4 5" key="1">
    <citation type="submission" date="2017-05" db="EMBL/GenBank/DDBJ databases">
        <title>Functional genome analysis of Paenibacillus pasadenensis strain R16: insights on endophytic life style and antifungal activity.</title>
        <authorList>
            <person name="Passera A."/>
            <person name="Marcolungo L."/>
            <person name="Casati P."/>
            <person name="Brasca M."/>
            <person name="Quaglino F."/>
            <person name="Delledonne M."/>
        </authorList>
    </citation>
    <scope>NUCLEOTIDE SEQUENCE [LARGE SCALE GENOMIC DNA]</scope>
    <source>
        <strain evidence="4 5">R16</strain>
    </source>
</reference>
<feature type="transmembrane region" description="Helical" evidence="3">
    <location>
        <begin position="262"/>
        <end position="283"/>
    </location>
</feature>
<evidence type="ECO:0000313" key="4">
    <source>
        <dbReference type="EMBL" id="PLT46074.1"/>
    </source>
</evidence>
<feature type="transmembrane region" description="Helical" evidence="3">
    <location>
        <begin position="372"/>
        <end position="389"/>
    </location>
</feature>
<organism evidence="4 5">
    <name type="scientific">Paenibacillus pasadenensis</name>
    <dbReference type="NCBI Taxonomy" id="217090"/>
    <lineage>
        <taxon>Bacteria</taxon>
        <taxon>Bacillati</taxon>
        <taxon>Bacillota</taxon>
        <taxon>Bacilli</taxon>
        <taxon>Bacillales</taxon>
        <taxon>Paenibacillaceae</taxon>
        <taxon>Paenibacillus</taxon>
    </lineage>
</organism>
<dbReference type="InterPro" id="IPR004995">
    <property type="entry name" value="Spore_Ger"/>
</dbReference>
<feature type="transmembrane region" description="Helical" evidence="3">
    <location>
        <begin position="304"/>
        <end position="323"/>
    </location>
</feature>
<dbReference type="PIRSF" id="PIRSF005690">
    <property type="entry name" value="GerBA"/>
    <property type="match status" value="1"/>
</dbReference>
<dbReference type="EMBL" id="NFEZ01000004">
    <property type="protein sequence ID" value="PLT46074.1"/>
    <property type="molecule type" value="Genomic_DNA"/>
</dbReference>
<dbReference type="GO" id="GO:0009847">
    <property type="term" value="P:spore germination"/>
    <property type="evidence" value="ECO:0007669"/>
    <property type="project" value="InterPro"/>
</dbReference>
<evidence type="ECO:0000256" key="3">
    <source>
        <dbReference type="SAM" id="Phobius"/>
    </source>
</evidence>
<dbReference type="PANTHER" id="PTHR22550:SF5">
    <property type="entry name" value="LEUCINE ZIPPER PROTEIN 4"/>
    <property type="match status" value="1"/>
</dbReference>
<dbReference type="Proteomes" id="UP000234789">
    <property type="component" value="Unassembled WGS sequence"/>
</dbReference>
<protein>
    <submittedName>
        <fullName evidence="4">Spore germination protein GerKA</fullName>
    </submittedName>
</protein>
<comment type="caution">
    <text evidence="4">The sequence shown here is derived from an EMBL/GenBank/DDBJ whole genome shotgun (WGS) entry which is preliminary data.</text>
</comment>
<dbReference type="GO" id="GO:0016020">
    <property type="term" value="C:membrane"/>
    <property type="evidence" value="ECO:0007669"/>
    <property type="project" value="InterPro"/>
</dbReference>
<dbReference type="InterPro" id="IPR050768">
    <property type="entry name" value="UPF0353/GerABKA_families"/>
</dbReference>
<dbReference type="Pfam" id="PF03323">
    <property type="entry name" value="GerA"/>
    <property type="match status" value="1"/>
</dbReference>
<name>A0A2N5N6U5_9BACL</name>
<dbReference type="AlphaFoldDB" id="A0A2N5N6U5"/>
<evidence type="ECO:0000256" key="2">
    <source>
        <dbReference type="ARBA" id="ARBA00023136"/>
    </source>
</evidence>
<keyword evidence="3" id="KW-0812">Transmembrane</keyword>
<evidence type="ECO:0000256" key="1">
    <source>
        <dbReference type="ARBA" id="ARBA00005278"/>
    </source>
</evidence>
<keyword evidence="2 3" id="KW-0472">Membrane</keyword>